<proteinExistence type="predicted"/>
<sequence length="63" mass="7180">MLNEDENIEHTHIVYSVKNIDKPTLTKIGVALIDTQGKYILDINKDYANGDILLYRKNNTSTT</sequence>
<evidence type="ECO:0000313" key="2">
    <source>
        <dbReference type="Proteomes" id="UP001306510"/>
    </source>
</evidence>
<accession>A0ABU6EAS9</accession>
<name>A0ABU6EAS9_9ENTR</name>
<gene>
    <name evidence="1" type="ORF">MXM28_21785</name>
</gene>
<protein>
    <submittedName>
        <fullName evidence="1">Uncharacterized protein</fullName>
    </submittedName>
</protein>
<reference evidence="1 2" key="1">
    <citation type="submission" date="2022-04" db="EMBL/GenBank/DDBJ databases">
        <title>Whole genome surviellance of AMR bacteria from Assam, India: One Health Study.</title>
        <authorList>
            <person name="Mendem S.K."/>
            <person name="Rakshit O."/>
            <person name="Murugesan D."/>
            <person name="Shome R."/>
            <person name="Raisen C."/>
            <person name="Holmes M.A."/>
            <person name="Saikia K."/>
            <person name="Shome B.R."/>
        </authorList>
    </citation>
    <scope>NUCLEOTIDE SEQUENCE [LARGE SCALE GENOMIC DNA]</scope>
    <source>
        <strain evidence="1 2">MGG-11lp</strain>
    </source>
</reference>
<dbReference type="EMBL" id="JALLMC010000011">
    <property type="protein sequence ID" value="MEB6412301.1"/>
    <property type="molecule type" value="Genomic_DNA"/>
</dbReference>
<dbReference type="Proteomes" id="UP001306510">
    <property type="component" value="Unassembled WGS sequence"/>
</dbReference>
<dbReference type="RefSeq" id="WP_232101233.1">
    <property type="nucleotide sequence ID" value="NZ_JALLMC010000011.1"/>
</dbReference>
<evidence type="ECO:0000313" key="1">
    <source>
        <dbReference type="EMBL" id="MEB6412301.1"/>
    </source>
</evidence>
<comment type="caution">
    <text evidence="1">The sequence shown here is derived from an EMBL/GenBank/DDBJ whole genome shotgun (WGS) entry which is preliminary data.</text>
</comment>
<organism evidence="1 2">
    <name type="scientific">Enterobacter vonholyi</name>
    <dbReference type="NCBI Taxonomy" id="2797505"/>
    <lineage>
        <taxon>Bacteria</taxon>
        <taxon>Pseudomonadati</taxon>
        <taxon>Pseudomonadota</taxon>
        <taxon>Gammaproteobacteria</taxon>
        <taxon>Enterobacterales</taxon>
        <taxon>Enterobacteriaceae</taxon>
        <taxon>Enterobacter</taxon>
    </lineage>
</organism>
<keyword evidence="2" id="KW-1185">Reference proteome</keyword>